<keyword evidence="4" id="KW-0614">Plasmid</keyword>
<evidence type="ECO:0000313" key="6">
    <source>
        <dbReference type="Proteomes" id="UP000501107"/>
    </source>
</evidence>
<evidence type="ECO:0000313" key="2">
    <source>
        <dbReference type="EMBL" id="AJG74126.1"/>
    </source>
</evidence>
<geneLocation type="plasmid" evidence="2 5">
    <name>2</name>
</geneLocation>
<dbReference type="AlphaFoldDB" id="A0A0B5NJN4"/>
<reference evidence="2 5" key="1">
    <citation type="journal article" date="2015" name="Genome Announc.">
        <title>Complete genome sequences for 35 biothreat assay-relevant bacillus species.</title>
        <authorList>
            <person name="Johnson S.L."/>
            <person name="Daligault H.E."/>
            <person name="Davenport K.W."/>
            <person name="Jaissle J."/>
            <person name="Frey K.G."/>
            <person name="Ladner J.T."/>
            <person name="Broomall S.M."/>
            <person name="Bishop-Lilly K.A."/>
            <person name="Bruce D.C."/>
            <person name="Gibbons H.S."/>
            <person name="Coyne S.R."/>
            <person name="Lo C.C."/>
            <person name="Meincke L."/>
            <person name="Munk A.C."/>
            <person name="Koroleva G.I."/>
            <person name="Rosenzweig C.N."/>
            <person name="Palacios G.F."/>
            <person name="Redden C.L."/>
            <person name="Minogue T.D."/>
            <person name="Chain P.S."/>
        </authorList>
    </citation>
    <scope>NUCLEOTIDE SEQUENCE [LARGE SCALE GENOMIC DNA]</scope>
    <source>
        <strain evidence="2 5">HD1011</strain>
        <plasmid evidence="2 5">2</plasmid>
    </source>
</reference>
<protein>
    <submittedName>
        <fullName evidence="4">Uncharacterized protein</fullName>
    </submittedName>
</protein>
<organism evidence="4 6">
    <name type="scientific">Bacillus thuringiensis</name>
    <dbReference type="NCBI Taxonomy" id="1428"/>
    <lineage>
        <taxon>Bacteria</taxon>
        <taxon>Bacillati</taxon>
        <taxon>Bacillota</taxon>
        <taxon>Bacilli</taxon>
        <taxon>Bacillales</taxon>
        <taxon>Bacillaceae</taxon>
        <taxon>Bacillus</taxon>
        <taxon>Bacillus cereus group</taxon>
    </lineage>
</organism>
<gene>
    <name evidence="2" type="ORF">BF38_5724</name>
    <name evidence="3" type="ORF">FO599_00050</name>
    <name evidence="4" type="ORF">FOC89_02235</name>
</gene>
<reference evidence="3" key="2">
    <citation type="submission" date="2019-07" db="EMBL/GenBank/DDBJ databases">
        <title>Phylogenomic Reclassification of ATCC Bacillus Strains and Various Taxa within the Genus Bacillus.</title>
        <authorList>
            <person name="Riojas M.A."/>
            <person name="Frank A.M."/>
            <person name="Fenn S.L."/>
            <person name="King S.P."/>
            <person name="Brower S.M."/>
            <person name="Hazbon M.H."/>
        </authorList>
    </citation>
    <scope>NUCLEOTIDE SEQUENCE</scope>
    <source>
        <strain evidence="3">ATCC 35646</strain>
    </source>
</reference>
<accession>A0A0B5NJN4</accession>
<geneLocation type="plasmid" evidence="4 6">
    <name>unnamed3</name>
</geneLocation>
<reference evidence="4 6" key="3">
    <citation type="submission" date="2020-05" db="EMBL/GenBank/DDBJ databases">
        <title>FDA dAtabase for Regulatory Grade micrObial Sequences (FDA-ARGOS): Supporting development and validation of Infectious Disease Dx tests.</title>
        <authorList>
            <person name="Nelson B."/>
            <person name="Plummer A."/>
            <person name="Tallon L."/>
            <person name="Sadzewicz L."/>
            <person name="Zhao X."/>
            <person name="Vavikolanu K."/>
            <person name="Mehta A."/>
            <person name="Aluvathingal J."/>
            <person name="Nadendla S."/>
            <person name="Myers T."/>
            <person name="Yan Y."/>
            <person name="Sichtig H."/>
        </authorList>
    </citation>
    <scope>NUCLEOTIDE SEQUENCE [LARGE SCALE GENOMIC DNA]</scope>
    <source>
        <strain evidence="4 6">FDAARGOS_795</strain>
        <plasmid evidence="4 6">unnamed3</plasmid>
    </source>
</reference>
<dbReference type="EMBL" id="CP009334">
    <property type="protein sequence ID" value="AJG74126.1"/>
    <property type="molecule type" value="Genomic_DNA"/>
</dbReference>
<dbReference type="Proteomes" id="UP000031876">
    <property type="component" value="Plasmid 2"/>
</dbReference>
<evidence type="ECO:0000256" key="1">
    <source>
        <dbReference type="SAM" id="MobiDB-lite"/>
    </source>
</evidence>
<proteinExistence type="predicted"/>
<dbReference type="Proteomes" id="UP001181533">
    <property type="component" value="Unassembled WGS sequence"/>
</dbReference>
<dbReference type="EMBL" id="VKQN01000001">
    <property type="protein sequence ID" value="MDR4174518.1"/>
    <property type="molecule type" value="Genomic_DNA"/>
</dbReference>
<dbReference type="RefSeq" id="WP_000217822.1">
    <property type="nucleotide sequence ID" value="NZ_CP009334.1"/>
</dbReference>
<evidence type="ECO:0000313" key="3">
    <source>
        <dbReference type="EMBL" id="MDR4174518.1"/>
    </source>
</evidence>
<dbReference type="Proteomes" id="UP000501107">
    <property type="component" value="Plasmid unnamed3"/>
</dbReference>
<dbReference type="KEGG" id="btw:BF38_5724"/>
<evidence type="ECO:0000313" key="5">
    <source>
        <dbReference type="Proteomes" id="UP000031876"/>
    </source>
</evidence>
<sequence length="392" mass="45658">MTVNSNFTIEDSYLGYEKTLPSKLKVGQAVKQLDKKIRIDGVVMKQKMFILTLLQKGFKPKFVENYTYVMKNGEYSKPKDSYQMEHEDLSFYEINKTLFDYANYLVDNALISPTIAEGYIETERAEVQLGIEREKHEEEQKKKEEDLAKEKEKQELEERKKLRYSKGLKIYSRKADSIVRNEVTRVMKFFADEGYINDDALAKTEYVYQNVKNRVVSTLADWSSILSALEHAIERHRSGKFNLDYIDTNVYMMYKVLVKLIDVDLDGTDRDLRNKVKLFITKPNIVTKGNRPLSEILIDENNLGSKEKLLELASQMTISDLNTSGHIYLTYHRETGESDIYGESDIPSTHVKVEDVSVKLQHVFHRMPDVSKAKPDWNLIFYYLDSNLEDVQ</sequence>
<name>A0A0B5NJN4_BACTU</name>
<feature type="region of interest" description="Disordered" evidence="1">
    <location>
        <begin position="133"/>
        <end position="152"/>
    </location>
</feature>
<dbReference type="EMBL" id="CP053979">
    <property type="protein sequence ID" value="QKH22821.1"/>
    <property type="molecule type" value="Genomic_DNA"/>
</dbReference>
<evidence type="ECO:0000313" key="4">
    <source>
        <dbReference type="EMBL" id="QKH22821.1"/>
    </source>
</evidence>